<accession>A0ABV0QX37</accession>
<comment type="caution">
    <text evidence="1">The sequence shown here is derived from an EMBL/GenBank/DDBJ whole genome shotgun (WGS) entry which is preliminary data.</text>
</comment>
<keyword evidence="2" id="KW-1185">Reference proteome</keyword>
<name>A0ABV0QX37_9TELE</name>
<reference evidence="1 2" key="1">
    <citation type="submission" date="2021-06" db="EMBL/GenBank/DDBJ databases">
        <authorList>
            <person name="Palmer J.M."/>
        </authorList>
    </citation>
    <scope>NUCLEOTIDE SEQUENCE [LARGE SCALE GENOMIC DNA]</scope>
    <source>
        <strain evidence="1 2">XC_2019</strain>
        <tissue evidence="1">Muscle</tissue>
    </source>
</reference>
<evidence type="ECO:0000313" key="1">
    <source>
        <dbReference type="EMBL" id="MEQ2199867.1"/>
    </source>
</evidence>
<dbReference type="Proteomes" id="UP001434883">
    <property type="component" value="Unassembled WGS sequence"/>
</dbReference>
<sequence length="124" mass="14020">MKTWTLFPFRADCLQAYCSSSTLIINTSNPELTLVNSQVTLWHSKTLPTRTQSSTTTGELCSHKTLTNQDNILLIPCRYTELQGNTFNLLSEGNREGNLELQVIHPSLVIHVKKQCCTLVIKQR</sequence>
<organism evidence="1 2">
    <name type="scientific">Xenoophorus captivus</name>
    <dbReference type="NCBI Taxonomy" id="1517983"/>
    <lineage>
        <taxon>Eukaryota</taxon>
        <taxon>Metazoa</taxon>
        <taxon>Chordata</taxon>
        <taxon>Craniata</taxon>
        <taxon>Vertebrata</taxon>
        <taxon>Euteleostomi</taxon>
        <taxon>Actinopterygii</taxon>
        <taxon>Neopterygii</taxon>
        <taxon>Teleostei</taxon>
        <taxon>Neoteleostei</taxon>
        <taxon>Acanthomorphata</taxon>
        <taxon>Ovalentaria</taxon>
        <taxon>Atherinomorphae</taxon>
        <taxon>Cyprinodontiformes</taxon>
        <taxon>Goodeidae</taxon>
        <taxon>Xenoophorus</taxon>
    </lineage>
</organism>
<dbReference type="EMBL" id="JAHRIN010025518">
    <property type="protein sequence ID" value="MEQ2199867.1"/>
    <property type="molecule type" value="Genomic_DNA"/>
</dbReference>
<proteinExistence type="predicted"/>
<protein>
    <submittedName>
        <fullName evidence="1">Uncharacterized protein</fullName>
    </submittedName>
</protein>
<gene>
    <name evidence="1" type="ORF">XENOCAPTIV_015020</name>
</gene>
<evidence type="ECO:0000313" key="2">
    <source>
        <dbReference type="Proteomes" id="UP001434883"/>
    </source>
</evidence>